<evidence type="ECO:0000313" key="4">
    <source>
        <dbReference type="Proteomes" id="UP000632766"/>
    </source>
</evidence>
<keyword evidence="3" id="KW-0540">Nuclease</keyword>
<feature type="region of interest" description="Disordered" evidence="1">
    <location>
        <begin position="1"/>
        <end position="22"/>
    </location>
</feature>
<dbReference type="PANTHER" id="PTHR35400:SF3">
    <property type="entry name" value="SLL1072 PROTEIN"/>
    <property type="match status" value="1"/>
</dbReference>
<dbReference type="CDD" id="cd06260">
    <property type="entry name" value="DUF820-like"/>
    <property type="match status" value="1"/>
</dbReference>
<dbReference type="InterPro" id="IPR011335">
    <property type="entry name" value="Restrct_endonuc-II-like"/>
</dbReference>
<organism evidence="3 4">
    <name type="scientific">Amazonocrinis nigriterrae CENA67</name>
    <dbReference type="NCBI Taxonomy" id="2794033"/>
    <lineage>
        <taxon>Bacteria</taxon>
        <taxon>Bacillati</taxon>
        <taxon>Cyanobacteriota</taxon>
        <taxon>Cyanophyceae</taxon>
        <taxon>Nostocales</taxon>
        <taxon>Nostocaceae</taxon>
        <taxon>Amazonocrinis</taxon>
        <taxon>Amazonocrinis nigriterrae</taxon>
    </lineage>
</organism>
<evidence type="ECO:0000256" key="1">
    <source>
        <dbReference type="SAM" id="MobiDB-lite"/>
    </source>
</evidence>
<accession>A0A8J7LBW0</accession>
<dbReference type="Gene3D" id="3.90.1570.10">
    <property type="entry name" value="tt1808, chain A"/>
    <property type="match status" value="1"/>
</dbReference>
<dbReference type="Pfam" id="PF05685">
    <property type="entry name" value="Uma2"/>
    <property type="match status" value="1"/>
</dbReference>
<evidence type="ECO:0000313" key="3">
    <source>
        <dbReference type="EMBL" id="MBH8567203.1"/>
    </source>
</evidence>
<dbReference type="AlphaFoldDB" id="A0A8J7LBW0"/>
<reference evidence="3 4" key="1">
    <citation type="journal article" date="2021" name="Int. J. Syst. Evol. Microbiol.">
        <title>Amazonocrinis nigriterrae gen. nov., sp. nov., Atlanticothrix silvestris gen. nov., sp. nov. and Dendronalium phyllosphericum gen. nov., sp. nov., nostocacean cyanobacteria from Brazilian environments.</title>
        <authorList>
            <person name="Alvarenga D.O."/>
            <person name="Andreote A.P.D."/>
            <person name="Branco L.H.Z."/>
            <person name="Delbaje E."/>
            <person name="Cruz R.B."/>
            <person name="Varani A.M."/>
            <person name="Fiore M.F."/>
        </authorList>
    </citation>
    <scope>NUCLEOTIDE SEQUENCE [LARGE SCALE GENOMIC DNA]</scope>
    <source>
        <strain evidence="3 4">CENA67</strain>
    </source>
</reference>
<dbReference type="GO" id="GO:0004519">
    <property type="term" value="F:endonuclease activity"/>
    <property type="evidence" value="ECO:0007669"/>
    <property type="project" value="UniProtKB-KW"/>
</dbReference>
<evidence type="ECO:0000259" key="2">
    <source>
        <dbReference type="Pfam" id="PF05685"/>
    </source>
</evidence>
<sequence>MVRQQPHTNQTPPLENGDRLSRHEFERRYTAKPDIKKAELIEGIVYVASPLRFERHAEPHGNLVGWLWTYRIATPGVKLGIDPTVRLDQDNEPQPDGVLLIDHQLGGQSRLTEDDYIEGAPELAAEIAASSAAYDLHDKKKAYRRNGIQEYIVWQILENRLDWFCLSESEYVPLEPDANGMIKSQVMPGLWLAVSALLTGDMVRVLAVLQEGLNSPEHQNFVKQLSEHK</sequence>
<keyword evidence="4" id="KW-1185">Reference proteome</keyword>
<dbReference type="SUPFAM" id="SSF52980">
    <property type="entry name" value="Restriction endonuclease-like"/>
    <property type="match status" value="1"/>
</dbReference>
<dbReference type="InterPro" id="IPR012296">
    <property type="entry name" value="Nuclease_put_TT1808"/>
</dbReference>
<dbReference type="RefSeq" id="WP_198128918.1">
    <property type="nucleotide sequence ID" value="NZ_JAECZC010000111.1"/>
</dbReference>
<feature type="domain" description="Putative restriction endonuclease" evidence="2">
    <location>
        <begin position="24"/>
        <end position="195"/>
    </location>
</feature>
<gene>
    <name evidence="3" type="ORF">I8748_34500</name>
</gene>
<protein>
    <submittedName>
        <fullName evidence="3">Uma2 family endonuclease</fullName>
    </submittedName>
</protein>
<name>A0A8J7LBW0_9NOST</name>
<keyword evidence="3" id="KW-0378">Hydrolase</keyword>
<dbReference type="Proteomes" id="UP000632766">
    <property type="component" value="Unassembled WGS sequence"/>
</dbReference>
<dbReference type="EMBL" id="JAECZC010000111">
    <property type="protein sequence ID" value="MBH8567203.1"/>
    <property type="molecule type" value="Genomic_DNA"/>
</dbReference>
<keyword evidence="3" id="KW-0255">Endonuclease</keyword>
<dbReference type="InterPro" id="IPR008538">
    <property type="entry name" value="Uma2"/>
</dbReference>
<comment type="caution">
    <text evidence="3">The sequence shown here is derived from an EMBL/GenBank/DDBJ whole genome shotgun (WGS) entry which is preliminary data.</text>
</comment>
<dbReference type="PANTHER" id="PTHR35400">
    <property type="entry name" value="SLR1083 PROTEIN"/>
    <property type="match status" value="1"/>
</dbReference>
<proteinExistence type="predicted"/>
<feature type="compositionally biased region" description="Polar residues" evidence="1">
    <location>
        <begin position="1"/>
        <end position="13"/>
    </location>
</feature>